<dbReference type="Gramene" id="evm.model.05.497">
    <property type="protein sequence ID" value="cds.evm.model.05.497"/>
    <property type="gene ID" value="evm.TU.05.497"/>
</dbReference>
<evidence type="ECO:0000313" key="2">
    <source>
        <dbReference type="EnsemblPlants" id="cds.evm.model.05.497"/>
    </source>
</evidence>
<organism evidence="2 3">
    <name type="scientific">Cannabis sativa</name>
    <name type="common">Hemp</name>
    <name type="synonym">Marijuana</name>
    <dbReference type="NCBI Taxonomy" id="3483"/>
    <lineage>
        <taxon>Eukaryota</taxon>
        <taxon>Viridiplantae</taxon>
        <taxon>Streptophyta</taxon>
        <taxon>Embryophyta</taxon>
        <taxon>Tracheophyta</taxon>
        <taxon>Spermatophyta</taxon>
        <taxon>Magnoliopsida</taxon>
        <taxon>eudicotyledons</taxon>
        <taxon>Gunneridae</taxon>
        <taxon>Pentapetalae</taxon>
        <taxon>rosids</taxon>
        <taxon>fabids</taxon>
        <taxon>Rosales</taxon>
        <taxon>Cannabaceae</taxon>
        <taxon>Cannabis</taxon>
    </lineage>
</organism>
<reference evidence="2" key="2">
    <citation type="submission" date="2021-03" db="UniProtKB">
        <authorList>
            <consortium name="EnsemblPlants"/>
        </authorList>
    </citation>
    <scope>IDENTIFICATION</scope>
</reference>
<accession>A0A803PQN2</accession>
<keyword evidence="1" id="KW-0732">Signal</keyword>
<name>A0A803PQN2_CANSA</name>
<sequence length="160" mass="18731">MSLGCWFRFVSMILATIARRKPMDEVTFVHQVIRFIENGTRRSGLLVPRRGIRGLNSRRESSLPLFLNNRSTLWKLKSTTGTSCRRFKFLQLILEEFLFGKIGVYGLITFLKTKKLNLELEDVRVITLIESLDQIILHLRCKIKERNALSNVRRNRVKQP</sequence>
<protein>
    <submittedName>
        <fullName evidence="2">Uncharacterized protein</fullName>
    </submittedName>
</protein>
<dbReference type="Proteomes" id="UP000596661">
    <property type="component" value="Chromosome 5"/>
</dbReference>
<dbReference type="AlphaFoldDB" id="A0A803PQN2"/>
<reference evidence="2" key="1">
    <citation type="submission" date="2018-11" db="EMBL/GenBank/DDBJ databases">
        <authorList>
            <person name="Grassa J C."/>
        </authorList>
    </citation>
    <scope>NUCLEOTIDE SEQUENCE [LARGE SCALE GENOMIC DNA]</scope>
</reference>
<dbReference type="EMBL" id="UZAU01000426">
    <property type="status" value="NOT_ANNOTATED_CDS"/>
    <property type="molecule type" value="Genomic_DNA"/>
</dbReference>
<evidence type="ECO:0000313" key="3">
    <source>
        <dbReference type="Proteomes" id="UP000596661"/>
    </source>
</evidence>
<dbReference type="EnsemblPlants" id="evm.model.05.497">
    <property type="protein sequence ID" value="cds.evm.model.05.497"/>
    <property type="gene ID" value="evm.TU.05.497"/>
</dbReference>
<feature type="chain" id="PRO_5031141821" evidence="1">
    <location>
        <begin position="19"/>
        <end position="160"/>
    </location>
</feature>
<keyword evidence="3" id="KW-1185">Reference proteome</keyword>
<feature type="signal peptide" evidence="1">
    <location>
        <begin position="1"/>
        <end position="18"/>
    </location>
</feature>
<proteinExistence type="predicted"/>
<evidence type="ECO:0000256" key="1">
    <source>
        <dbReference type="SAM" id="SignalP"/>
    </source>
</evidence>